<dbReference type="GO" id="GO:0048499">
    <property type="term" value="P:synaptic vesicle membrane organization"/>
    <property type="evidence" value="ECO:0007669"/>
    <property type="project" value="UniProtKB-ARBA"/>
</dbReference>
<feature type="region of interest" description="Disordered" evidence="29">
    <location>
        <begin position="3805"/>
        <end position="3873"/>
    </location>
</feature>
<dbReference type="InterPro" id="IPR028916">
    <property type="entry name" value="Tox-GHH_dom"/>
</dbReference>
<feature type="compositionally biased region" description="Basic and acidic residues" evidence="29">
    <location>
        <begin position="3761"/>
        <end position="3771"/>
    </location>
</feature>
<feature type="region of interest" description="Disordered" evidence="29">
    <location>
        <begin position="664"/>
        <end position="693"/>
    </location>
</feature>
<feature type="region of interest" description="Disordered" evidence="29">
    <location>
        <begin position="3712"/>
        <end position="3779"/>
    </location>
</feature>
<keyword evidence="4 27" id="KW-0245">EGF-like domain</keyword>
<dbReference type="GO" id="GO:0040017">
    <property type="term" value="P:positive regulation of locomotion"/>
    <property type="evidence" value="ECO:0007669"/>
    <property type="project" value="UniProtKB-ARBA"/>
</dbReference>
<keyword evidence="11" id="KW-0677">Repeat</keyword>
<comment type="caution">
    <text evidence="27">Lacks conserved residue(s) required for the propagation of feature annotation.</text>
</comment>
<keyword evidence="9" id="KW-0479">Metal-binding</keyword>
<feature type="compositionally biased region" description="Basic and acidic residues" evidence="29">
    <location>
        <begin position="671"/>
        <end position="685"/>
    </location>
</feature>
<dbReference type="FunFam" id="2.10.25.10:FF:000474">
    <property type="entry name" value="Teneurin transmembrane protein 2"/>
    <property type="match status" value="1"/>
</dbReference>
<dbReference type="CDD" id="cd09504">
    <property type="entry name" value="SAM_STIM-1_2-like"/>
    <property type="match status" value="1"/>
</dbReference>
<sequence length="3909" mass="437432">MKRRRQNTNTELYCNRGGAAPMEIRPSLATAYTPSVCVCPTQTSALPQYFSTDHRLISFLIEPPPSLSAAFRPSLDAILDVSPPHAMSYTLHVHPSNFSKARPFINYTDFSDRPRERSGICYDQNVITAANFLSGCLLDGAPRPPDVPPRNPTMNRLNGRLATAPPADPTQDFEPSCLVRTPSGNVYIPSGTLNHPKNSTIDYKSNSSCSSPSKDMKNSDRCGIPYGAQVPVLPVRNNLRRPNSSHFPQASRFHFRKGIASKCTWKCTAIVCVILLIVLTAAFAYISASGVMNWSYQSTKPCSVLVGENPQFVPASKTATSETNLSTSSRPKTSSSGGKFLALVYSRKRRQVHNPTPHAYVLSNATSDSTTVDSPSLSTTEHDIDREHASTPEPLHDTTNVTDTGTPLRTVTNSPADEINPTQIQKVQNVTTTTPPPLEVPKESSNKSTNTPTTTTETVDDNYQFEGSDESHSFLETSQLQDDPDSFFSSIDLEEEMKLEVEDDATDAVKSPPDLPVYSYGQDEVEIVKLNQEPLSTTMKSKTNYSVPRDKNSDSKELTESNLSALPNPGLDLPMKPSINFNDPLLLHDLRNVTNSQTVTKQFDVPPSPKIKVIEVPPVASSGATSSKRVLVNVTIATDPDSNDPYGTQSVYVLSVSVPTDDGVNQATNSDIKHSFQKEEGDKRATQAPATAENGGGLWGGACECSCPCMDASNEFADTNNSTDYDYRDDVLTTNTTTTPSPDFPTSEASSVSDSTDTTETSETWTPSTICPEVTTKLPPPPTILILEGQRLSKEIPPYGYWNMQFYQSEAAYVRFDYNIPRGASIGVYARRNALPTHTQYHILEVLSGFKARTTRASHSTVKKEVTHYMEQGHWFLSLYNDDGDPQEVTFVAVVADDMTHNCPNGCSGKGECLMGHCQCNPGFGGDDCSESVCPVLCSQRGEYINGECQCNPGWKGKECQLRHDECEVPDCNGHGHCANGKCNCIRGYKGKFCEEVDCPHPTCSAHGYCVEGSCICKKGWKGPDCSQMDKDALQCLPDCSGHGTFDLDTQTCTCEPRWSGEDCSRELCDLDCGNHGHCVSDSCQCDPGWSGEFCNLKQCDPRCNEHGQCKNGTCLCVTGWNGKHCTMEGCPNSCSSHGQCRFNTDSMWECRCDNGWDGPDCSILLEQNCNDGRDNDKDGLVDCEDPECCSNRLCGSSQLCVSSPKPIDILLRKQPPAITASFFERMKFLIDEGSLQNYARHETFNESRSAVVRGRVITQMGTGLMGVRVSTSTPLEGFTLTRDDGWFDLLVNGGGAVTLQFGRAPFRPQTHIVFVPWNEVVIIDNIIMTTGEEKAVSALPQPCAAHDFDTMKPVVLATWKHGFQGACPDRSAILAESQVVQESLQIPGTGLNLVYHSSRAAGYLSTIQLQLTPETIPPTLNLIHLRITIEGILFEKTFEADPVIKFTYAWNRLNVYRQRVYGVTTAIVKVGYEYSDCKTVIWDVQTTKLSGHDMSISEVGGWNLDIHHRYNFHEGILQKGDGSNIYLKHKPRVILTTMGDGHQRPLDCNDCEGQASKQRLLAPVALTAAPDGSIFVGDFNLVRNILTDGRVRTVVRLNATRVSYRYHMALSPLDGTLYISDPESHQIIRVGNTEDYTDPDHNWETVVGSGERCLPGDEAHCGDGALARDAKLAYPKGVAVSNDNVLYFADGTNIRMMDRDGIVTTVIGNHMHKSHWKPLPCEGTLTIEEVHLRWPTELAINPLDNTLHIIDDHMILQLTLDGRVKVVAGRPLHCASPASGYDIELATHATLVMPQSLAFSSAGDLYIAESDSQRINRIRVIGTDGKIGPYAGAESKCNCLERGCDCFEAEHYLASNSKFNTISAVTVSPDGHVHIGDQANYRIRSVMASIPDASISREYEIYSPETQEIYIFNRFGQHIATKNILTGETSYLFTYNVNTSNGKLSTVTDAAGNKVFLLRDYSSQVNSIENTKGQKCRLRMSRMRMLHELSTPDNYNVTFDYHGPTGLLKTKLDSSGRSYVYNYDEFGRLTSAVTPTGKVISLSFDLSVKGATVKVGQNNKKPISMLIKGSSVSTKVSDAENKIILLADGSVASNSPWSHSVTTDTVPYNILADKEPLLGESYPVPAKQRTEIGGDLANRFEWRYFVRPNQNKGKSSAPKTISKVGRKLRVNGENLLTLEYDRDTASISVFMDDKVELLNVTYDRSARPVKWGPRNGIFAEVELEYDRFSRLSNWKWGDLSETYGFDRAGRLFEIKYGDGSSLVYAFKDMFSSLVSRPQITHDPDPNSPTLFQPLKVTTPRGSDYLLQYDEAGALQSLTTPRGHIHTFSLQTSLGFFKYQYFSPMNRHPYEIIYNDDGQILAKVYPHQSGRVSYVYDAAGKLETSLAGMSSTQYVYHETSSLVKSIEIVEPNFELKQEFKYHAGILKDEKLKFNSKSGLDNAHYKFQYDGNARLSGIDVDINGKELPQLRLKYNQNLGILEGISDLRVYRNTFNRSVMQDTSKQFFTITDYDDHGRIKSILINIKSFDVFRLEVEYDARNRIKLQKLLVGRTQFMDRISYNSDGHVLEVVGTSNWKYVYDENGNIIGVIKEKEKISLGYDSGDRVVQYGDVEFNSYDNRGFVVRRGEQKYRYNSRGLLIHAFERDKFQTWYYYDDRGRLISWNDDKGNVTQYLYSNPSTPDLVTHLHFPKTGRTFRFLYDSRNVIITVETSEQRFYVAADQNGSPLALFDINANLIKEIRRTPSGSVILDTNPDFYLPVDFHGGILDPNTKLVYINKRLYDPVVGQWMTPAWERLATKLTTPTDVFIYRFNNNDPINSKSTIGYMTNLNSWLKLYGYDMKNMLGSEYISKMIYRPQATITSPQLAPDFGVISGLQCIVEKVNEKFTDLGFVPKPLLKMEPKTRNLLPRVAYRRSVFGEGVLISRVGSRALVSVVEGVNGVVQDVVTSVFNNSFFLNLQFSIHDQDVFYFVKDNVLKIRDDLEELRRLGGMFNVSTHEITDHGSTTVKELRLHNPDAVVIIKYGADPEQETHKILRHAHKRAVERAWELEKQLVAAGFQGRGDWTEEEKEELISHGDVDGYEGVDIHSIHKYPQLADDPGNVAFQRDTKRKRRKSGSRRGRLHRHESEMSTNLHKPDPSSTPLRSASNSRISDDDDDVSDGSTNKEDYENDTFEEESVEEMSLSSLERLREPRRTKSVPNKTFTPTQIREIERENAILMNKILTYSRKPTKPKVASLPNKYHMTSAAINRKKNQMKIDWENQVRNSFYQSDGIFAEQEANGDRYKSRDNLKSTYSANDLLYSDNSMNTCSIDDFACLAMAANDKLGLDAIKTLHQKLDDDANGNVDLTESDDFLREELQYDSGYERRQKAFHRNDDMHISVKELWEAWLKSEVHNWTVEQTTDWLISSVDLPQYVPSFITHKVTGANLPRMAANNVNYLNHLGIKDPIHKQKIVLKAMDVVLFGPPKDGQPHWKDFTLIILIIGGGIGVWYAFHQNKKFKSHLNRMNRDMDSLQNAEKALENLQKELEEAKQAQEDVITEKQNLEKKLQDSKTDLDSLPNSSYSDLEVSQLKAEIEMLRTELQLAEGELKDRCWSPPPGLQSWLQLTHEMEHKTYMKKKISAEKQLQQAREACEKLRKKRSSLVGAFVSTHGKSIDEVDRSIVEARTALNEVTQELQERVYRWKQIEMLCGFTIINNNGLQFLENSLYRNANGRAPPIRGRISSQDDLDDDTGSLYGSHQGYSESTALHSWKEGDSSGSETSRQEEDSHSESRPLPQSGVHFMVGGEISTWPEDSVSGYNKIAKLSSNPRSISNNNISVATKSSPMTRSLSQDINVGTVDSSRPKSSHSDTSLDAPAKPKPLRQTTIKEQPCASVEDDICSTDSSLMDEDIKKKKKKLFVFSKKNKGKND</sequence>
<dbReference type="CDD" id="cd00054">
    <property type="entry name" value="EGF_CA"/>
    <property type="match status" value="1"/>
</dbReference>
<keyword evidence="6" id="KW-0109">Calcium transport</keyword>
<feature type="compositionally biased region" description="Polar residues" evidence="29">
    <location>
        <begin position="3128"/>
        <end position="3143"/>
    </location>
</feature>
<dbReference type="FunFam" id="2.10.25.10:FF:000013">
    <property type="entry name" value="Teneurin transmembrane protein 4"/>
    <property type="match status" value="1"/>
</dbReference>
<dbReference type="FunFam" id="2.60.120.260:FF:000189">
    <property type="entry name" value="Teneurin-m-like Protein"/>
    <property type="match status" value="1"/>
</dbReference>
<evidence type="ECO:0000256" key="22">
    <source>
        <dbReference type="ARBA" id="ARBA00023257"/>
    </source>
</evidence>
<dbReference type="Pfam" id="PF15636">
    <property type="entry name" value="Tox-GHH"/>
    <property type="match status" value="1"/>
</dbReference>
<keyword evidence="7" id="KW-0771">Synaptosome</keyword>
<dbReference type="InterPro" id="IPR057629">
    <property type="entry name" value="Teneurin1-4_GBD"/>
</dbReference>
<keyword evidence="3" id="KW-1003">Cell membrane</keyword>
<dbReference type="InterPro" id="IPR006530">
    <property type="entry name" value="YD"/>
</dbReference>
<dbReference type="InterPro" id="IPR000742">
    <property type="entry name" value="EGF"/>
</dbReference>
<name>A0A8J6L7T6_TENMO</name>
<feature type="domain" description="EGF-like" evidence="31">
    <location>
        <begin position="963"/>
        <end position="995"/>
    </location>
</feature>
<evidence type="ECO:0000256" key="25">
    <source>
        <dbReference type="ARBA" id="ARBA00046288"/>
    </source>
</evidence>
<dbReference type="SMART" id="SM00454">
    <property type="entry name" value="SAM"/>
    <property type="match status" value="1"/>
</dbReference>
<feature type="disulfide bond" evidence="27">
    <location>
        <begin position="1153"/>
        <end position="1162"/>
    </location>
</feature>
<evidence type="ECO:0000256" key="4">
    <source>
        <dbReference type="ARBA" id="ARBA00022536"/>
    </source>
</evidence>
<feature type="disulfide bond" evidence="27">
    <location>
        <begin position="951"/>
        <end position="960"/>
    </location>
</feature>
<feature type="compositionally biased region" description="Low complexity" evidence="29">
    <location>
        <begin position="733"/>
        <end position="769"/>
    </location>
</feature>
<evidence type="ECO:0000256" key="8">
    <source>
        <dbReference type="ARBA" id="ARBA00022692"/>
    </source>
</evidence>
<evidence type="ECO:0000256" key="2">
    <source>
        <dbReference type="ARBA" id="ARBA00022448"/>
    </source>
</evidence>
<reference evidence="33" key="2">
    <citation type="submission" date="2021-08" db="EMBL/GenBank/DDBJ databases">
        <authorList>
            <person name="Eriksson T."/>
        </authorList>
    </citation>
    <scope>NUCLEOTIDE SEQUENCE</scope>
    <source>
        <strain evidence="33">Stoneville</strain>
        <tissue evidence="33">Whole head</tissue>
    </source>
</reference>
<feature type="region of interest" description="Disordered" evidence="29">
    <location>
        <begin position="358"/>
        <end position="485"/>
    </location>
</feature>
<dbReference type="GO" id="GO:0097090">
    <property type="term" value="P:presynaptic membrane organization"/>
    <property type="evidence" value="ECO:0007669"/>
    <property type="project" value="UniProtKB-ARBA"/>
</dbReference>
<dbReference type="Gene3D" id="2.10.25.10">
    <property type="entry name" value="Laminin"/>
    <property type="match status" value="6"/>
</dbReference>
<dbReference type="GO" id="GO:0043005">
    <property type="term" value="C:neuron projection"/>
    <property type="evidence" value="ECO:0007669"/>
    <property type="project" value="UniProtKB-KW"/>
</dbReference>
<feature type="compositionally biased region" description="Polar residues" evidence="29">
    <location>
        <begin position="3734"/>
        <end position="3747"/>
    </location>
</feature>
<dbReference type="InterPro" id="IPR056822">
    <property type="entry name" value="TEN_NHL"/>
</dbReference>
<evidence type="ECO:0000259" key="31">
    <source>
        <dbReference type="PROSITE" id="PS50026"/>
    </source>
</evidence>
<feature type="region of interest" description="Disordered" evidence="29">
    <location>
        <begin position="316"/>
        <end position="337"/>
    </location>
</feature>
<evidence type="ECO:0000256" key="12">
    <source>
        <dbReference type="ARBA" id="ARBA00022837"/>
    </source>
</evidence>
<dbReference type="Gene3D" id="2.60.120.260">
    <property type="entry name" value="Galactose-binding domain-like"/>
    <property type="match status" value="1"/>
</dbReference>
<dbReference type="Gene3D" id="1.10.150.50">
    <property type="entry name" value="Transcription Factor, Ets-1"/>
    <property type="match status" value="1"/>
</dbReference>
<dbReference type="GO" id="GO:0008045">
    <property type="term" value="P:motor neuron axon guidance"/>
    <property type="evidence" value="ECO:0007669"/>
    <property type="project" value="TreeGrafter"/>
</dbReference>
<comment type="subcellular location">
    <subcellularLocation>
        <location evidence="25">Endomembrane system</location>
        <topology evidence="25">Single-pass type I membrane protein</topology>
    </subcellularLocation>
    <subcellularLocation>
        <location evidence="23">Postsynaptic cell membrane</location>
    </subcellularLocation>
    <subcellularLocation>
        <location evidence="24">Synapse</location>
        <location evidence="24">Synaptosome</location>
    </subcellularLocation>
</comment>
<feature type="compositionally biased region" description="Basic and acidic residues" evidence="29">
    <location>
        <begin position="380"/>
        <end position="396"/>
    </location>
</feature>
<feature type="domain" description="EGF-like" evidence="31">
    <location>
        <begin position="925"/>
        <end position="961"/>
    </location>
</feature>
<dbReference type="EMBL" id="JABDTM020027827">
    <property type="protein sequence ID" value="KAH0809917.1"/>
    <property type="molecule type" value="Genomic_DNA"/>
</dbReference>
<dbReference type="GO" id="GO:2000331">
    <property type="term" value="P:regulation of terminal button organization"/>
    <property type="evidence" value="ECO:0007669"/>
    <property type="project" value="UniProtKB-ARBA"/>
</dbReference>
<feature type="coiled-coil region" evidence="28">
    <location>
        <begin position="3495"/>
        <end position="3587"/>
    </location>
</feature>
<evidence type="ECO:0000256" key="11">
    <source>
        <dbReference type="ARBA" id="ARBA00022737"/>
    </source>
</evidence>
<evidence type="ECO:0000256" key="7">
    <source>
        <dbReference type="ARBA" id="ARBA00022599"/>
    </source>
</evidence>
<dbReference type="Pfam" id="PF25024">
    <property type="entry name" value="EGF_TEN"/>
    <property type="match status" value="1"/>
</dbReference>
<dbReference type="Proteomes" id="UP000719412">
    <property type="component" value="Unassembled WGS sequence"/>
</dbReference>
<evidence type="ECO:0000256" key="5">
    <source>
        <dbReference type="ARBA" id="ARBA00022553"/>
    </source>
</evidence>
<evidence type="ECO:0000256" key="14">
    <source>
        <dbReference type="ARBA" id="ARBA00022902"/>
    </source>
</evidence>
<feature type="region of interest" description="Disordered" evidence="29">
    <location>
        <begin position="3091"/>
        <end position="3199"/>
    </location>
</feature>
<dbReference type="GO" id="GO:0016200">
    <property type="term" value="P:synaptic target attraction"/>
    <property type="evidence" value="ECO:0007669"/>
    <property type="project" value="UniProtKB-ARBA"/>
</dbReference>
<keyword evidence="16" id="KW-0770">Synapse</keyword>
<keyword evidence="13" id="KW-0130">Cell adhesion</keyword>
<keyword evidence="14" id="KW-0524">Neurogenesis</keyword>
<keyword evidence="5" id="KW-0597">Phosphoprotein</keyword>
<protein>
    <recommendedName>
        <fullName evidence="26">Tenascin-like protein</fullName>
    </recommendedName>
</protein>
<dbReference type="GO" id="GO:0012505">
    <property type="term" value="C:endomembrane system"/>
    <property type="evidence" value="ECO:0007669"/>
    <property type="project" value="UniProtKB-SubCell"/>
</dbReference>
<keyword evidence="2" id="KW-0813">Transport</keyword>
<evidence type="ECO:0000256" key="18">
    <source>
        <dbReference type="ARBA" id="ARBA00023065"/>
    </source>
</evidence>
<dbReference type="InterPro" id="IPR057835">
    <property type="entry name" value="EF-hand_STIM1/2"/>
</dbReference>
<dbReference type="SMART" id="SM00181">
    <property type="entry name" value="EGF"/>
    <property type="match status" value="8"/>
</dbReference>
<evidence type="ECO:0000256" key="15">
    <source>
        <dbReference type="ARBA" id="ARBA00022989"/>
    </source>
</evidence>
<proteinExistence type="inferred from homology"/>
<accession>A0A8J6L7T6</accession>
<reference evidence="33" key="1">
    <citation type="journal article" date="2020" name="J Insects Food Feed">
        <title>The yellow mealworm (Tenebrio molitor) genome: a resource for the emerging insects as food and feed industry.</title>
        <authorList>
            <person name="Eriksson T."/>
            <person name="Andere A."/>
            <person name="Kelstrup H."/>
            <person name="Emery V."/>
            <person name="Picard C."/>
        </authorList>
    </citation>
    <scope>NUCLEOTIDE SEQUENCE</scope>
    <source>
        <strain evidence="33">Stoneville</strain>
        <tissue evidence="33">Whole head</tissue>
    </source>
</reference>
<evidence type="ECO:0000313" key="33">
    <source>
        <dbReference type="EMBL" id="KAH0809917.1"/>
    </source>
</evidence>
<feature type="compositionally biased region" description="Low complexity" evidence="29">
    <location>
        <begin position="326"/>
        <end position="337"/>
    </location>
</feature>
<keyword evidence="18" id="KW-0406">Ion transport</keyword>
<evidence type="ECO:0000256" key="6">
    <source>
        <dbReference type="ARBA" id="ARBA00022568"/>
    </source>
</evidence>
<dbReference type="InterPro" id="IPR032393">
    <property type="entry name" value="SOAR_STIM1/2"/>
</dbReference>
<evidence type="ECO:0000256" key="26">
    <source>
        <dbReference type="ARBA" id="ARBA00084038"/>
    </source>
</evidence>
<dbReference type="FunFam" id="1.10.150.50:FF:000009">
    <property type="entry name" value="Stromal interaction molecule 1"/>
    <property type="match status" value="1"/>
</dbReference>
<organism evidence="33 34">
    <name type="scientific">Tenebrio molitor</name>
    <name type="common">Yellow mealworm beetle</name>
    <dbReference type="NCBI Taxonomy" id="7067"/>
    <lineage>
        <taxon>Eukaryota</taxon>
        <taxon>Metazoa</taxon>
        <taxon>Ecdysozoa</taxon>
        <taxon>Arthropoda</taxon>
        <taxon>Hexapoda</taxon>
        <taxon>Insecta</taxon>
        <taxon>Pterygota</taxon>
        <taxon>Neoptera</taxon>
        <taxon>Endopterygota</taxon>
        <taxon>Coleoptera</taxon>
        <taxon>Polyphaga</taxon>
        <taxon>Cucujiformia</taxon>
        <taxon>Tenebrionidae</taxon>
        <taxon>Tenebrio</taxon>
    </lineage>
</organism>
<feature type="coiled-coil region" evidence="28">
    <location>
        <begin position="3611"/>
        <end position="3674"/>
    </location>
</feature>
<keyword evidence="21" id="KW-0325">Glycoprotein</keyword>
<dbReference type="Gene3D" id="1.10.238.180">
    <property type="match status" value="1"/>
</dbReference>
<keyword evidence="22" id="KW-0628">Postsynaptic cell membrane</keyword>
<feature type="disulfide bond" evidence="27">
    <location>
        <begin position="1131"/>
        <end position="1141"/>
    </location>
</feature>
<dbReference type="InterPro" id="IPR001660">
    <property type="entry name" value="SAM"/>
</dbReference>
<feature type="domain" description="SAM" evidence="32">
    <location>
        <begin position="3395"/>
        <end position="3453"/>
    </location>
</feature>
<feature type="compositionally biased region" description="Basic residues" evidence="29">
    <location>
        <begin position="3107"/>
        <end position="3123"/>
    </location>
</feature>
<dbReference type="SUPFAM" id="SSF47769">
    <property type="entry name" value="SAM/Pointed domain"/>
    <property type="match status" value="1"/>
</dbReference>
<dbReference type="Gene3D" id="2.180.10.10">
    <property type="entry name" value="RHS repeat-associated core"/>
    <property type="match status" value="2"/>
</dbReference>
<keyword evidence="10" id="KW-0732">Signal</keyword>
<dbReference type="InterPro" id="IPR056823">
    <property type="entry name" value="TEN-like_YD-shell"/>
</dbReference>
<dbReference type="Pfam" id="PF25021">
    <property type="entry name" value="TEN_NHL"/>
    <property type="match status" value="1"/>
</dbReference>
<evidence type="ECO:0000256" key="17">
    <source>
        <dbReference type="ARBA" id="ARBA00023054"/>
    </source>
</evidence>
<evidence type="ECO:0000256" key="10">
    <source>
        <dbReference type="ARBA" id="ARBA00022729"/>
    </source>
</evidence>
<feature type="compositionally biased region" description="Polar residues" evidence="29">
    <location>
        <begin position="3818"/>
        <end position="3840"/>
    </location>
</feature>
<evidence type="ECO:0000256" key="28">
    <source>
        <dbReference type="SAM" id="Coils"/>
    </source>
</evidence>
<dbReference type="GO" id="GO:0007155">
    <property type="term" value="P:cell adhesion"/>
    <property type="evidence" value="ECO:0007669"/>
    <property type="project" value="UniProtKB-KW"/>
</dbReference>
<dbReference type="PANTHER" id="PTHR11219">
    <property type="entry name" value="TENEURIN AND N-ACETYLGLUCOSAMINE-1-PHOSPHODIESTER ALPHA-N-ACETYLGLUCOSAMINIDASE"/>
    <property type="match status" value="1"/>
</dbReference>
<keyword evidence="12" id="KW-0106">Calcium</keyword>
<evidence type="ECO:0000256" key="13">
    <source>
        <dbReference type="ARBA" id="ARBA00022889"/>
    </source>
</evidence>
<feature type="compositionally biased region" description="Acidic residues" evidence="29">
    <location>
        <begin position="3167"/>
        <end position="3178"/>
    </location>
</feature>
<dbReference type="FunFam" id="2.120.10.30:FF:000033">
    <property type="entry name" value="teneurin-a isoform X3"/>
    <property type="match status" value="1"/>
</dbReference>
<evidence type="ECO:0000256" key="16">
    <source>
        <dbReference type="ARBA" id="ARBA00023018"/>
    </source>
</evidence>
<feature type="compositionally biased region" description="Polar residues" evidence="29">
    <location>
        <begin position="363"/>
        <end position="379"/>
    </location>
</feature>
<dbReference type="GO" id="GO:0034110">
    <property type="term" value="P:regulation of homotypic cell-cell adhesion"/>
    <property type="evidence" value="ECO:0007669"/>
    <property type="project" value="UniProtKB-ARBA"/>
</dbReference>
<dbReference type="GO" id="GO:0031594">
    <property type="term" value="C:neuromuscular junction"/>
    <property type="evidence" value="ECO:0007669"/>
    <property type="project" value="UniProtKB-ARBA"/>
</dbReference>
<dbReference type="Pfam" id="PF25578">
    <property type="entry name" value="EF-hand_STIM1"/>
    <property type="match status" value="1"/>
</dbReference>
<feature type="compositionally biased region" description="Polar residues" evidence="29">
    <location>
        <begin position="397"/>
        <end position="430"/>
    </location>
</feature>
<dbReference type="GO" id="GO:0046982">
    <property type="term" value="F:protein heterodimerization activity"/>
    <property type="evidence" value="ECO:0007669"/>
    <property type="project" value="UniProtKB-ARBA"/>
</dbReference>
<dbReference type="Pfam" id="PF24329">
    <property type="entry name" value="FN-plug_TEN1-4"/>
    <property type="match status" value="1"/>
</dbReference>
<dbReference type="FunFam" id="2.10.25.10:FF:000021">
    <property type="entry name" value="Teneurin transmembrane protein 2"/>
    <property type="match status" value="2"/>
</dbReference>
<evidence type="ECO:0000256" key="23">
    <source>
        <dbReference type="ARBA" id="ARBA00034100"/>
    </source>
</evidence>
<evidence type="ECO:0000259" key="32">
    <source>
        <dbReference type="PROSITE" id="PS50105"/>
    </source>
</evidence>
<dbReference type="FunFam" id="1.20.5.340:FF:000033">
    <property type="entry name" value="Stromal interaction molecule"/>
    <property type="match status" value="1"/>
</dbReference>
<dbReference type="InterPro" id="IPR057627">
    <property type="entry name" value="FN-plug_TEN1-4"/>
</dbReference>
<dbReference type="PROSITE" id="PS50105">
    <property type="entry name" value="SAM_DOMAIN"/>
    <property type="match status" value="1"/>
</dbReference>
<feature type="transmembrane region" description="Helical" evidence="30">
    <location>
        <begin position="263"/>
        <end position="286"/>
    </location>
</feature>
<dbReference type="Pfam" id="PF23093">
    <property type="entry name" value="GBD_Tenm3"/>
    <property type="match status" value="1"/>
</dbReference>
<keyword evidence="20 27" id="KW-1015">Disulfide bond</keyword>
<evidence type="ECO:0000256" key="30">
    <source>
        <dbReference type="SAM" id="Phobius"/>
    </source>
</evidence>
<keyword evidence="34" id="KW-1185">Reference proteome</keyword>
<dbReference type="Gene3D" id="1.20.5.340">
    <property type="match status" value="1"/>
</dbReference>
<keyword evidence="15 30" id="KW-1133">Transmembrane helix</keyword>
<evidence type="ECO:0000256" key="19">
    <source>
        <dbReference type="ARBA" id="ARBA00023136"/>
    </source>
</evidence>
<evidence type="ECO:0000256" key="27">
    <source>
        <dbReference type="PROSITE-ProRule" id="PRU00076"/>
    </source>
</evidence>
<dbReference type="CDD" id="cd11722">
    <property type="entry name" value="SOAR"/>
    <property type="match status" value="1"/>
</dbReference>
<dbReference type="GO" id="GO:0046872">
    <property type="term" value="F:metal ion binding"/>
    <property type="evidence" value="ECO:0007669"/>
    <property type="project" value="UniProtKB-KW"/>
</dbReference>
<evidence type="ECO:0000313" key="34">
    <source>
        <dbReference type="Proteomes" id="UP000719412"/>
    </source>
</evidence>
<dbReference type="FunFam" id="1.10.287.3550:FF:000002">
    <property type="entry name" value="Stromal interaction molecule homolog"/>
    <property type="match status" value="1"/>
</dbReference>
<dbReference type="FunFam" id="1.10.238.180:FF:000001">
    <property type="entry name" value="Stromal interaction molecule 1"/>
    <property type="match status" value="1"/>
</dbReference>
<dbReference type="PROSITE" id="PS00022">
    <property type="entry name" value="EGF_1"/>
    <property type="match status" value="4"/>
</dbReference>
<comment type="caution">
    <text evidence="33">The sequence shown here is derived from an EMBL/GenBank/DDBJ whole genome shotgun (WGS) entry which is preliminary data.</text>
</comment>
<keyword evidence="17 28" id="KW-0175">Coiled coil</keyword>
<feature type="compositionally biased region" description="Low complexity" evidence="29">
    <location>
        <begin position="446"/>
        <end position="457"/>
    </location>
</feature>
<dbReference type="GO" id="GO:0043025">
    <property type="term" value="C:neuronal cell body"/>
    <property type="evidence" value="ECO:0007669"/>
    <property type="project" value="UniProtKB-ARBA"/>
</dbReference>
<evidence type="ECO:0000256" key="3">
    <source>
        <dbReference type="ARBA" id="ARBA00022475"/>
    </source>
</evidence>
<gene>
    <name evidence="33" type="ORF">GEV33_012875</name>
</gene>
<evidence type="ECO:0000256" key="9">
    <source>
        <dbReference type="ARBA" id="ARBA00022723"/>
    </source>
</evidence>
<dbReference type="Pfam" id="PF25023">
    <property type="entry name" value="TEN_YD-shell"/>
    <property type="match status" value="1"/>
</dbReference>
<feature type="region of interest" description="Disordered" evidence="29">
    <location>
        <begin position="731"/>
        <end position="777"/>
    </location>
</feature>
<evidence type="ECO:0000256" key="29">
    <source>
        <dbReference type="SAM" id="MobiDB-lite"/>
    </source>
</evidence>
<dbReference type="GO" id="GO:0051049">
    <property type="term" value="P:regulation of transport"/>
    <property type="evidence" value="ECO:0007669"/>
    <property type="project" value="UniProtKB-ARBA"/>
</dbReference>
<dbReference type="NCBIfam" id="TIGR01643">
    <property type="entry name" value="YD_repeat_2x"/>
    <property type="match status" value="1"/>
</dbReference>
<dbReference type="PROSITE" id="PS01186">
    <property type="entry name" value="EGF_2"/>
    <property type="match status" value="3"/>
</dbReference>
<dbReference type="Gene3D" id="2.120.10.30">
    <property type="entry name" value="TolB, C-terminal domain"/>
    <property type="match status" value="2"/>
</dbReference>
<dbReference type="GO" id="GO:0034116">
    <property type="term" value="P:positive regulation of heterotypic cell-cell adhesion"/>
    <property type="evidence" value="ECO:0007669"/>
    <property type="project" value="UniProtKB-ARBA"/>
</dbReference>
<dbReference type="GO" id="GO:0007274">
    <property type="term" value="P:neuromuscular synaptic transmission"/>
    <property type="evidence" value="ECO:0007669"/>
    <property type="project" value="UniProtKB-ARBA"/>
</dbReference>
<feature type="domain" description="EGF-like" evidence="31">
    <location>
        <begin position="1127"/>
        <end position="1163"/>
    </location>
</feature>
<dbReference type="Pfam" id="PF25020">
    <property type="entry name" value="TTR_TEN1-4"/>
    <property type="match status" value="1"/>
</dbReference>
<dbReference type="PANTHER" id="PTHR11219:SF72">
    <property type="entry name" value="TENEURIN-M"/>
    <property type="match status" value="1"/>
</dbReference>
<dbReference type="GO" id="GO:0048513">
    <property type="term" value="P:animal organ development"/>
    <property type="evidence" value="ECO:0007669"/>
    <property type="project" value="UniProtKB-ARBA"/>
</dbReference>
<feature type="disulfide bond" evidence="27">
    <location>
        <begin position="985"/>
        <end position="994"/>
    </location>
</feature>
<dbReference type="InterPro" id="IPR013761">
    <property type="entry name" value="SAM/pointed_sf"/>
</dbReference>
<dbReference type="GO" id="GO:0042803">
    <property type="term" value="F:protein homodimerization activity"/>
    <property type="evidence" value="ECO:0007669"/>
    <property type="project" value="UniProtKB-ARBA"/>
</dbReference>
<dbReference type="GO" id="GO:0045211">
    <property type="term" value="C:postsynaptic membrane"/>
    <property type="evidence" value="ECO:0007669"/>
    <property type="project" value="UniProtKB-SubCell"/>
</dbReference>
<dbReference type="Pfam" id="PF07647">
    <property type="entry name" value="SAM_2"/>
    <property type="match status" value="1"/>
</dbReference>
<dbReference type="InterPro" id="IPR051216">
    <property type="entry name" value="Teneurin"/>
</dbReference>
<evidence type="ECO:0000256" key="21">
    <source>
        <dbReference type="ARBA" id="ARBA00023180"/>
    </source>
</evidence>
<keyword evidence="8 30" id="KW-0812">Transmembrane</keyword>
<evidence type="ECO:0000256" key="1">
    <source>
        <dbReference type="ARBA" id="ARBA00009385"/>
    </source>
</evidence>
<feature type="region of interest" description="Disordered" evidence="29">
    <location>
        <begin position="539"/>
        <end position="571"/>
    </location>
</feature>
<dbReference type="FunFam" id="2.180.10.10:FF:000008">
    <property type="entry name" value="Odz, odd Oz/ten-m homolog"/>
    <property type="match status" value="1"/>
</dbReference>
<dbReference type="GO" id="GO:0051124">
    <property type="term" value="P:synaptic assembly at neuromuscular junction"/>
    <property type="evidence" value="ECO:0007669"/>
    <property type="project" value="UniProtKB-ARBA"/>
</dbReference>
<dbReference type="InterPro" id="IPR056820">
    <property type="entry name" value="TEN_TTR-like"/>
</dbReference>
<dbReference type="InterPro" id="IPR011042">
    <property type="entry name" value="6-blade_b-propeller_TolB-like"/>
</dbReference>
<dbReference type="Gene3D" id="1.10.287.3550">
    <property type="match status" value="1"/>
</dbReference>
<keyword evidence="19 30" id="KW-0472">Membrane</keyword>
<comment type="similarity">
    <text evidence="1">Belongs to the tenascin family. Teneurin subfamily.</text>
</comment>
<dbReference type="Pfam" id="PF16533">
    <property type="entry name" value="SOAR"/>
    <property type="match status" value="1"/>
</dbReference>
<dbReference type="PROSITE" id="PS50026">
    <property type="entry name" value="EGF_3"/>
    <property type="match status" value="3"/>
</dbReference>
<dbReference type="GO" id="GO:0001941">
    <property type="term" value="P:postsynaptic membrane organization"/>
    <property type="evidence" value="ECO:0007669"/>
    <property type="project" value="UniProtKB-ARBA"/>
</dbReference>
<evidence type="ECO:0000256" key="24">
    <source>
        <dbReference type="ARBA" id="ARBA00034102"/>
    </source>
</evidence>
<dbReference type="GO" id="GO:0099559">
    <property type="term" value="P:maintenance of alignment of postsynaptic density and presynaptic active zone"/>
    <property type="evidence" value="ECO:0007669"/>
    <property type="project" value="UniProtKB-ARBA"/>
</dbReference>
<feature type="compositionally biased region" description="Basic and acidic residues" evidence="29">
    <location>
        <begin position="548"/>
        <end position="559"/>
    </location>
</feature>
<evidence type="ECO:0000256" key="20">
    <source>
        <dbReference type="ARBA" id="ARBA00023157"/>
    </source>
</evidence>
<dbReference type="SUPFAM" id="SSF101898">
    <property type="entry name" value="NHL repeat"/>
    <property type="match status" value="1"/>
</dbReference>
<dbReference type="GO" id="GO:0006816">
    <property type="term" value="P:calcium ion transport"/>
    <property type="evidence" value="ECO:0007669"/>
    <property type="project" value="UniProtKB-KW"/>
</dbReference>
<feature type="compositionally biased region" description="Low complexity" evidence="29">
    <location>
        <begin position="3805"/>
        <end position="3817"/>
    </location>
</feature>
<dbReference type="GO" id="GO:0048790">
    <property type="term" value="P:maintenance of presynaptic active zone structure"/>
    <property type="evidence" value="ECO:0007669"/>
    <property type="project" value="UniProtKB-ARBA"/>
</dbReference>